<keyword evidence="6" id="KW-1185">Reference proteome</keyword>
<dbReference type="PANTHER" id="PTHR43475:SF1">
    <property type="entry name" value="METHYLTHIORIBOSE-1-PHOSPHATE ISOMERASE"/>
    <property type="match status" value="1"/>
</dbReference>
<evidence type="ECO:0000313" key="6">
    <source>
        <dbReference type="Proteomes" id="UP001623349"/>
    </source>
</evidence>
<dbReference type="InterPro" id="IPR042529">
    <property type="entry name" value="IF_2B-like_C"/>
</dbReference>
<keyword evidence="4" id="KW-0539">Nucleus</keyword>
<dbReference type="EC" id="5.3.1.23" evidence="4"/>
<proteinExistence type="inferred from homology"/>
<dbReference type="PANTHER" id="PTHR43475">
    <property type="entry name" value="METHYLTHIORIBOSE-1-PHOSPHATE ISOMERASE"/>
    <property type="match status" value="1"/>
</dbReference>
<evidence type="ECO:0000256" key="4">
    <source>
        <dbReference type="HAMAP-Rule" id="MF_03119"/>
    </source>
</evidence>
<comment type="function">
    <text evidence="4">Catalyzes the interconversion of methylthioribose-1-phosphate (MTR-1-P) into methylthioribulose-1-phosphate (MTRu-1-P).</text>
</comment>
<dbReference type="Gene3D" id="1.20.120.420">
    <property type="entry name" value="translation initiation factor eif-2b, domain 1"/>
    <property type="match status" value="1"/>
</dbReference>
<dbReference type="Gene3D" id="3.40.50.10470">
    <property type="entry name" value="Translation initiation factor eif-2b, domain 2"/>
    <property type="match status" value="1"/>
</dbReference>
<name>A0ABQ0F278_APOSI</name>
<comment type="caution">
    <text evidence="5">The sequence shown here is derived from an EMBL/GenBank/DDBJ whole genome shotgun (WGS) entry which is preliminary data.</text>
</comment>
<keyword evidence="1 4" id="KW-0028">Amino-acid biosynthesis</keyword>
<evidence type="ECO:0000256" key="3">
    <source>
        <dbReference type="ARBA" id="ARBA00043898"/>
    </source>
</evidence>
<gene>
    <name evidence="4" type="primary">MRI1</name>
    <name evidence="5" type="ORF">APTSU1_000862000</name>
</gene>
<evidence type="ECO:0000256" key="1">
    <source>
        <dbReference type="ARBA" id="ARBA00022605"/>
    </source>
</evidence>
<dbReference type="InterPro" id="IPR037171">
    <property type="entry name" value="NagB/RpiA_transferase-like"/>
</dbReference>
<keyword evidence="4" id="KW-0963">Cytoplasm</keyword>
<evidence type="ECO:0000313" key="5">
    <source>
        <dbReference type="EMBL" id="GAB1293388.1"/>
    </source>
</evidence>
<evidence type="ECO:0000256" key="2">
    <source>
        <dbReference type="ARBA" id="ARBA00023235"/>
    </source>
</evidence>
<dbReference type="InterPro" id="IPR027363">
    <property type="entry name" value="M1Pi_N"/>
</dbReference>
<reference evidence="5 6" key="1">
    <citation type="submission" date="2024-08" db="EMBL/GenBank/DDBJ databases">
        <title>The draft genome of Apodemus speciosus.</title>
        <authorList>
            <person name="Nabeshima K."/>
            <person name="Suzuki S."/>
            <person name="Onuma M."/>
        </authorList>
    </citation>
    <scope>NUCLEOTIDE SEQUENCE [LARGE SCALE GENOMIC DNA]</scope>
    <source>
        <strain evidence="5">IB14-021</strain>
    </source>
</reference>
<dbReference type="Proteomes" id="UP001623349">
    <property type="component" value="Unassembled WGS sequence"/>
</dbReference>
<feature type="site" description="Transition state stabilizer" evidence="4">
    <location>
        <position position="168"/>
    </location>
</feature>
<dbReference type="SUPFAM" id="SSF100950">
    <property type="entry name" value="NagB/RpiA/CoA transferase-like"/>
    <property type="match status" value="1"/>
</dbReference>
<dbReference type="NCBIfam" id="TIGR00524">
    <property type="entry name" value="eIF-2B_rel"/>
    <property type="match status" value="1"/>
</dbReference>
<organism evidence="5 6">
    <name type="scientific">Apodemus speciosus</name>
    <name type="common">Large Japanese field mouse</name>
    <dbReference type="NCBI Taxonomy" id="105296"/>
    <lineage>
        <taxon>Eukaryota</taxon>
        <taxon>Metazoa</taxon>
        <taxon>Chordata</taxon>
        <taxon>Craniata</taxon>
        <taxon>Vertebrata</taxon>
        <taxon>Euteleostomi</taxon>
        <taxon>Mammalia</taxon>
        <taxon>Eutheria</taxon>
        <taxon>Euarchontoglires</taxon>
        <taxon>Glires</taxon>
        <taxon>Rodentia</taxon>
        <taxon>Myomorpha</taxon>
        <taxon>Muroidea</taxon>
        <taxon>Muridae</taxon>
        <taxon>Murinae</taxon>
        <taxon>Apodemus</taxon>
    </lineage>
</organism>
<dbReference type="InterPro" id="IPR000649">
    <property type="entry name" value="IF-2B-related"/>
</dbReference>
<comment type="catalytic activity">
    <reaction evidence="4">
        <text>5-(methylsulfanyl)-alpha-D-ribose 1-phosphate = 5-(methylsulfanyl)-D-ribulose 1-phosphate</text>
        <dbReference type="Rhea" id="RHEA:19989"/>
        <dbReference type="ChEBI" id="CHEBI:58533"/>
        <dbReference type="ChEBI" id="CHEBI:58548"/>
        <dbReference type="EC" id="5.3.1.23"/>
    </reaction>
</comment>
<keyword evidence="4" id="KW-0486">Methionine biosynthesis</keyword>
<dbReference type="InterPro" id="IPR005251">
    <property type="entry name" value="IF-M1Pi"/>
</dbReference>
<comment type="similarity">
    <text evidence="4">Belongs to the eIF-2B alpha/beta/delta subunits family. MtnA subfamily.</text>
</comment>
<comment type="subcellular location">
    <subcellularLocation>
        <location evidence="4">Cytoplasm</location>
    </subcellularLocation>
    <subcellularLocation>
        <location evidence="4">Nucleus</location>
    </subcellularLocation>
</comment>
<dbReference type="NCBIfam" id="NF004326">
    <property type="entry name" value="PRK05720.1"/>
    <property type="match status" value="1"/>
</dbReference>
<dbReference type="InterPro" id="IPR011559">
    <property type="entry name" value="Initiation_fac_2B_a/b/d"/>
</dbReference>
<comment type="function">
    <text evidence="3">Acts as a component of the translation initiation factor 2B (eIF2B) complex, which catalyzes the exchange of GDP for GTP on eukaryotic initiation factor 2 (eIF2) gamma subunit. Its guanine nucleotide exchange factor activity is repressed when bound to eIF2 complex phosphorylated on the alpha subunit, thereby limiting the amount of methionyl-initiator methionine tRNA available to the ribosome and consequently global translation is repressed.</text>
</comment>
<dbReference type="EMBL" id="BAAFST010000008">
    <property type="protein sequence ID" value="GAB1293388.1"/>
    <property type="molecule type" value="Genomic_DNA"/>
</dbReference>
<dbReference type="HAMAP" id="MF_01678">
    <property type="entry name" value="Salvage_MtnA"/>
    <property type="match status" value="1"/>
</dbReference>
<sequence length="385" mass="41477">MRLEAIRYSPGSLQILDQLQLPEHCHYEALSSVQQAREAIRAMKVRGAPAIALVGCLSLAVELRAGAGGPGLAALVAFVQDQLRLLVAARPTAVNMARAALDLAHVAAREAEREGATEETVRERVIRFAEDMLEKDLKDNRSIGDLGARHLLEQTKPKGGKVTVLTHCNTGALATAGYGTALGVIRSLHEMGRLEHTFCTETRPYNQGARLTAFELVFEQIPATLITDSMAAAAMAHQGVSAVVVGADRVVANGDTANKIGTYQLAIVAKHHGVPFYVAAPSSSCDLHLETGKEIVIEERPSQELTDLNGVRIAAQGRDWRISEFKASLVYRRIRVWNPAFDVTPHELITGGIITELGVFAPEELRAALSASVFSEGQTLDSPQV</sequence>
<protein>
    <recommendedName>
        <fullName evidence="4">Methylthioribose-1-phosphate isomerase</fullName>
        <shortName evidence="4">M1Pi</shortName>
        <shortName evidence="4">MTR-1-P isomerase</shortName>
        <ecNumber evidence="4">5.3.1.23</ecNumber>
    </recommendedName>
    <alternativeName>
        <fullName evidence="4">S-methyl-5-thioribose-1-phosphate isomerase</fullName>
    </alternativeName>
    <alternativeName>
        <fullName evidence="4">Translation initiation factor eIF-2B subunit alpha/beta/delta-like protein</fullName>
    </alternativeName>
</protein>
<dbReference type="GO" id="GO:0016853">
    <property type="term" value="F:isomerase activity"/>
    <property type="evidence" value="ECO:0007669"/>
    <property type="project" value="UniProtKB-KW"/>
</dbReference>
<accession>A0ABQ0F278</accession>
<keyword evidence="2 4" id="KW-0413">Isomerase</keyword>
<dbReference type="Pfam" id="PF01008">
    <property type="entry name" value="IF-2B"/>
    <property type="match status" value="1"/>
</dbReference>
<feature type="active site" description="Proton donor" evidence="4">
    <location>
        <position position="248"/>
    </location>
</feature>
<dbReference type="NCBIfam" id="TIGR00512">
    <property type="entry name" value="salvage_mtnA"/>
    <property type="match status" value="1"/>
</dbReference>
<comment type="pathway">
    <text evidence="4">Amino-acid biosynthesis; L-methionine biosynthesis via salvage pathway; L-methionine from S-methyl-5-thio-alpha-D-ribose 1-phosphate: step 1/6.</text>
</comment>